<comment type="caution">
    <text evidence="2">The sequence shown here is derived from an EMBL/GenBank/DDBJ whole genome shotgun (WGS) entry which is preliminary data.</text>
</comment>
<dbReference type="AlphaFoldDB" id="A0A645G382"/>
<keyword evidence="1" id="KW-1133">Transmembrane helix</keyword>
<dbReference type="EMBL" id="VSSQ01069311">
    <property type="protein sequence ID" value="MPN21347.1"/>
    <property type="molecule type" value="Genomic_DNA"/>
</dbReference>
<feature type="transmembrane region" description="Helical" evidence="1">
    <location>
        <begin position="42"/>
        <end position="62"/>
    </location>
</feature>
<evidence type="ECO:0000256" key="1">
    <source>
        <dbReference type="SAM" id="Phobius"/>
    </source>
</evidence>
<organism evidence="2">
    <name type="scientific">bioreactor metagenome</name>
    <dbReference type="NCBI Taxonomy" id="1076179"/>
    <lineage>
        <taxon>unclassified sequences</taxon>
        <taxon>metagenomes</taxon>
        <taxon>ecological metagenomes</taxon>
    </lineage>
</organism>
<name>A0A645G382_9ZZZZ</name>
<proteinExistence type="predicted"/>
<keyword evidence="1" id="KW-0812">Transmembrane</keyword>
<accession>A0A645G382</accession>
<gene>
    <name evidence="2" type="ORF">SDC9_168726</name>
</gene>
<keyword evidence="1" id="KW-0472">Membrane</keyword>
<evidence type="ECO:0000313" key="2">
    <source>
        <dbReference type="EMBL" id="MPN21347.1"/>
    </source>
</evidence>
<reference evidence="2" key="1">
    <citation type="submission" date="2019-08" db="EMBL/GenBank/DDBJ databases">
        <authorList>
            <person name="Kucharzyk K."/>
            <person name="Murdoch R.W."/>
            <person name="Higgins S."/>
            <person name="Loffler F."/>
        </authorList>
    </citation>
    <scope>NUCLEOTIDE SEQUENCE</scope>
</reference>
<sequence length="76" mass="8562">MIDRYTVIINQYGYERFITNGGGTQLAIRFQPAQYSQMRNDVAIVVVIVIISLLACSSFIGIRKAVISHNKSKNKQ</sequence>
<protein>
    <submittedName>
        <fullName evidence="2">Uncharacterized protein</fullName>
    </submittedName>
</protein>